<dbReference type="EMBL" id="JBHMQV010000009">
    <property type="protein sequence ID" value="MFC0843931.1"/>
    <property type="molecule type" value="Genomic_DNA"/>
</dbReference>
<sequence length="66" mass="7520">MTDADFFNARTEDRYPDVFRLTPTEAGASRLQRQILTQTLDSLPRHALTLGHDVKANTDFLTELLD</sequence>
<comment type="caution">
    <text evidence="1">The sequence shown here is derived from an EMBL/GenBank/DDBJ whole genome shotgun (WGS) entry which is preliminary data.</text>
</comment>
<protein>
    <submittedName>
        <fullName evidence="1">Uncharacterized protein</fullName>
    </submittedName>
</protein>
<keyword evidence="2" id="KW-1185">Reference proteome</keyword>
<gene>
    <name evidence="1" type="ORF">ACFH04_09420</name>
</gene>
<name>A0ABV6TFF2_9ACTN</name>
<dbReference type="RefSeq" id="WP_394317787.1">
    <property type="nucleotide sequence ID" value="NZ_JBHMQV010000009.1"/>
</dbReference>
<organism evidence="1 2">
    <name type="scientific">Streptomyces noboritoensis</name>
    <dbReference type="NCBI Taxonomy" id="67337"/>
    <lineage>
        <taxon>Bacteria</taxon>
        <taxon>Bacillati</taxon>
        <taxon>Actinomycetota</taxon>
        <taxon>Actinomycetes</taxon>
        <taxon>Kitasatosporales</taxon>
        <taxon>Streptomycetaceae</taxon>
        <taxon>Streptomyces</taxon>
    </lineage>
</organism>
<reference evidence="1 2" key="1">
    <citation type="submission" date="2024-09" db="EMBL/GenBank/DDBJ databases">
        <authorList>
            <person name="Sun Q."/>
            <person name="Mori K."/>
        </authorList>
    </citation>
    <scope>NUCLEOTIDE SEQUENCE [LARGE SCALE GENOMIC DNA]</scope>
    <source>
        <strain evidence="1 2">JCM 4557</strain>
    </source>
</reference>
<proteinExistence type="predicted"/>
<evidence type="ECO:0000313" key="2">
    <source>
        <dbReference type="Proteomes" id="UP001589887"/>
    </source>
</evidence>
<evidence type="ECO:0000313" key="1">
    <source>
        <dbReference type="EMBL" id="MFC0843931.1"/>
    </source>
</evidence>
<dbReference type="Proteomes" id="UP001589887">
    <property type="component" value="Unassembled WGS sequence"/>
</dbReference>
<accession>A0ABV6TFF2</accession>